<accession>A0A315ZR93</accession>
<dbReference type="SUPFAM" id="SSF51366">
    <property type="entry name" value="Ribulose-phoshate binding barrel"/>
    <property type="match status" value="1"/>
</dbReference>
<dbReference type="Pfam" id="PF00215">
    <property type="entry name" value="OMPdecase"/>
    <property type="match status" value="1"/>
</dbReference>
<comment type="similarity">
    <text evidence="3">Belongs to the HPS/KGPDC family. HPS subfamily.</text>
</comment>
<dbReference type="OrthoDB" id="43475at2"/>
<comment type="catalytic activity">
    <reaction evidence="1">
        <text>D-ribulose 5-phosphate + formaldehyde = D-arabino-hex-3-ulose 6-phosphate</text>
        <dbReference type="Rhea" id="RHEA:25201"/>
        <dbReference type="ChEBI" id="CHEBI:16842"/>
        <dbReference type="ChEBI" id="CHEBI:58121"/>
        <dbReference type="ChEBI" id="CHEBI:58542"/>
        <dbReference type="EC" id="4.1.2.43"/>
    </reaction>
</comment>
<dbReference type="GO" id="GO:0043801">
    <property type="term" value="F:hexulose-6-phosphate synthase activity"/>
    <property type="evidence" value="ECO:0007669"/>
    <property type="project" value="UniProtKB-EC"/>
</dbReference>
<dbReference type="UniPathway" id="UPA00294">
    <property type="reaction ID" value="UER00434"/>
</dbReference>
<feature type="domain" description="Orotidine 5'-phosphate decarboxylase" evidence="7">
    <location>
        <begin position="2"/>
        <end position="203"/>
    </location>
</feature>
<evidence type="ECO:0000256" key="4">
    <source>
        <dbReference type="ARBA" id="ARBA00012890"/>
    </source>
</evidence>
<dbReference type="SMART" id="SM00934">
    <property type="entry name" value="OMPdecase"/>
    <property type="match status" value="1"/>
</dbReference>
<comment type="pathway">
    <text evidence="2">One-carbon metabolism; formaldehyde assimilation via RuMP pathway; D-fructose 6-phosphate from D-ribulose 5-phosphate and formaldehyde: step 1/2.</text>
</comment>
<keyword evidence="6" id="KW-0119">Carbohydrate metabolism</keyword>
<dbReference type="InterPro" id="IPR001754">
    <property type="entry name" value="OMPdeCOase_dom"/>
</dbReference>
<dbReference type="GO" id="GO:0019854">
    <property type="term" value="P:L-ascorbic acid catabolic process"/>
    <property type="evidence" value="ECO:0007669"/>
    <property type="project" value="TreeGrafter"/>
</dbReference>
<organism evidence="8 9">
    <name type="scientific">Faecalicatena contorta</name>
    <dbReference type="NCBI Taxonomy" id="39482"/>
    <lineage>
        <taxon>Bacteria</taxon>
        <taxon>Bacillati</taxon>
        <taxon>Bacillota</taxon>
        <taxon>Clostridia</taxon>
        <taxon>Lachnospirales</taxon>
        <taxon>Lachnospiraceae</taxon>
        <taxon>Faecalicatena</taxon>
    </lineage>
</organism>
<dbReference type="RefSeq" id="WP_109714134.1">
    <property type="nucleotide sequence ID" value="NZ_QGDS01000018.1"/>
</dbReference>
<dbReference type="InterPro" id="IPR017553">
    <property type="entry name" value="3-hexulose-6-phosphate_synth"/>
</dbReference>
<evidence type="ECO:0000256" key="2">
    <source>
        <dbReference type="ARBA" id="ARBA00005014"/>
    </source>
</evidence>
<sequence length="214" mass="23313">MKLQLALDDLTLEKALELTEKVQDYIDIIEIGTPFVYQEGMRAVEAFRERFPKKEILADMKIMDAGYYEAEEALQVGADYVTVLGVTDNLTIKGCIEAAEKYGKEIVVDMICVPDLPKRIHELEDLGAHGLAVHVGTDQQAAGRKPIDDLRVMAEHCKKAKISVAGGISADTTAEYAALKPEVLIVGSGITHAENPAEAAKAIKDSMISAEEQL</sequence>
<dbReference type="NCBIfam" id="TIGR03128">
    <property type="entry name" value="RuMP_HxlA"/>
    <property type="match status" value="1"/>
</dbReference>
<dbReference type="EC" id="4.1.2.43" evidence="4"/>
<evidence type="ECO:0000259" key="7">
    <source>
        <dbReference type="SMART" id="SM00934"/>
    </source>
</evidence>
<keyword evidence="9" id="KW-1185">Reference proteome</keyword>
<dbReference type="PANTHER" id="PTHR35039">
    <property type="entry name" value="3-KETO-L-GULONATE-6-PHOSPHATE DECARBOXYLASE SGBH-RELATED"/>
    <property type="match status" value="1"/>
</dbReference>
<evidence type="ECO:0000313" key="8">
    <source>
        <dbReference type="EMBL" id="SUQ15899.1"/>
    </source>
</evidence>
<gene>
    <name evidence="8" type="ORF">SAMN05216529_1189</name>
</gene>
<dbReference type="GO" id="GO:0033982">
    <property type="term" value="F:3-dehydro-L-gulonate-6-phosphate decarboxylase activity"/>
    <property type="evidence" value="ECO:0007669"/>
    <property type="project" value="TreeGrafter"/>
</dbReference>
<reference evidence="9" key="1">
    <citation type="submission" date="2017-07" db="EMBL/GenBank/DDBJ databases">
        <authorList>
            <person name="Varghese N."/>
            <person name="Submissions S."/>
        </authorList>
    </citation>
    <scope>NUCLEOTIDE SEQUENCE [LARGE SCALE GENOMIC DNA]</scope>
    <source>
        <strain evidence="9">NLAE-zl-C134</strain>
    </source>
</reference>
<evidence type="ECO:0000256" key="1">
    <source>
        <dbReference type="ARBA" id="ARBA00000718"/>
    </source>
</evidence>
<dbReference type="AlphaFoldDB" id="A0A315ZR93"/>
<dbReference type="GO" id="GO:0004590">
    <property type="term" value="F:orotidine-5'-phosphate decarboxylase activity"/>
    <property type="evidence" value="ECO:0007669"/>
    <property type="project" value="InterPro"/>
</dbReference>
<keyword evidence="5" id="KW-0456">Lyase</keyword>
<proteinExistence type="inferred from homology"/>
<dbReference type="GO" id="GO:0019647">
    <property type="term" value="P:formaldehyde assimilation via ribulose monophosphate cycle"/>
    <property type="evidence" value="ECO:0007669"/>
    <property type="project" value="UniProtKB-UniPathway"/>
</dbReference>
<evidence type="ECO:0000256" key="3">
    <source>
        <dbReference type="ARBA" id="ARBA00006350"/>
    </source>
</evidence>
<dbReference type="FunFam" id="3.20.20.70:FF:000022">
    <property type="entry name" value="3-keto-L-gulonate-6-phosphate decarboxylase UlaD"/>
    <property type="match status" value="1"/>
</dbReference>
<evidence type="ECO:0000313" key="9">
    <source>
        <dbReference type="Proteomes" id="UP000254051"/>
    </source>
</evidence>
<dbReference type="InterPro" id="IPR013785">
    <property type="entry name" value="Aldolase_TIM"/>
</dbReference>
<dbReference type="GO" id="GO:0006207">
    <property type="term" value="P:'de novo' pyrimidine nucleobase biosynthetic process"/>
    <property type="evidence" value="ECO:0007669"/>
    <property type="project" value="InterPro"/>
</dbReference>
<evidence type="ECO:0000256" key="6">
    <source>
        <dbReference type="ARBA" id="ARBA00023277"/>
    </source>
</evidence>
<dbReference type="Proteomes" id="UP000254051">
    <property type="component" value="Unassembled WGS sequence"/>
</dbReference>
<protein>
    <recommendedName>
        <fullName evidence="4">3-hexulose-6-phosphate synthase</fullName>
        <ecNumber evidence="4">4.1.2.43</ecNumber>
    </recommendedName>
</protein>
<dbReference type="Gene3D" id="3.20.20.70">
    <property type="entry name" value="Aldolase class I"/>
    <property type="match status" value="1"/>
</dbReference>
<name>A0A315ZR93_9FIRM</name>
<dbReference type="InterPro" id="IPR011060">
    <property type="entry name" value="RibuloseP-bd_barrel"/>
</dbReference>
<evidence type="ECO:0000256" key="5">
    <source>
        <dbReference type="ARBA" id="ARBA00023239"/>
    </source>
</evidence>
<dbReference type="InterPro" id="IPR041710">
    <property type="entry name" value="HPS/KGPDC"/>
</dbReference>
<dbReference type="CDD" id="cd04726">
    <property type="entry name" value="KGPDC_HPS"/>
    <property type="match status" value="1"/>
</dbReference>
<dbReference type="PANTHER" id="PTHR35039:SF3">
    <property type="entry name" value="3-KETO-L-GULONATE-6-PHOSPHATE DECARBOXYLASE SGBH-RELATED"/>
    <property type="match status" value="1"/>
</dbReference>
<dbReference type="EMBL" id="UHJJ01000018">
    <property type="protein sequence ID" value="SUQ15899.1"/>
    <property type="molecule type" value="Genomic_DNA"/>
</dbReference>